<dbReference type="InterPro" id="IPR002397">
    <property type="entry name" value="Cyt_P450_B"/>
</dbReference>
<dbReference type="GO" id="GO:0016705">
    <property type="term" value="F:oxidoreductase activity, acting on paired donors, with incorporation or reduction of molecular oxygen"/>
    <property type="evidence" value="ECO:0007669"/>
    <property type="project" value="InterPro"/>
</dbReference>
<sequence length="411" mass="45374">MGGWFLPASPHFFDGRSGTACADNPIMSLALERPVDPFVAARRDPGAVVQRFGEEDLVMLLRWRDVRAAARDHAQFDSAQRGRVPTPPEHDIRPFRQLPIETNPPEHALWKAIVLPFFRRPVNPDIIPEFQDVLRSHMQRLLDGGDVEVVRDFALPVQSAALAVLLDTDRDIARVWQGWGLHALRSNGKTDPAKAARFLTFIDEMLDRGQSDPDMGLFAALHEAQFEGRPLTRDEMRGLCHLALAGGRDTLIHAISGTLAHLAAHPDDLRRLRGAPSLIPLAVEELFRVLSPLAMIGRVCPHGHEVGPLHIAPDARAGLCWAAANRDPQVFDNPLEIRIDRAPNPHVAFGACTHTCLGAPMARLILRSLLAEIVRHVAAIAVISATPRASPFGTPYLYDSLTLRLTRIEDP</sequence>
<dbReference type="InterPro" id="IPR001128">
    <property type="entry name" value="Cyt_P450"/>
</dbReference>
<dbReference type="PRINTS" id="PR00359">
    <property type="entry name" value="BP450"/>
</dbReference>
<dbReference type="EMBL" id="QBKS01000002">
    <property type="protein sequence ID" value="PTX54895.1"/>
    <property type="molecule type" value="Genomic_DNA"/>
</dbReference>
<proteinExistence type="inferred from homology"/>
<dbReference type="GO" id="GO:0004497">
    <property type="term" value="F:monooxygenase activity"/>
    <property type="evidence" value="ECO:0007669"/>
    <property type="project" value="InterPro"/>
</dbReference>
<comment type="caution">
    <text evidence="2">The sequence shown here is derived from an EMBL/GenBank/DDBJ whole genome shotgun (WGS) entry which is preliminary data.</text>
</comment>
<accession>A0A2T6BFQ4</accession>
<dbReference type="GO" id="GO:0020037">
    <property type="term" value="F:heme binding"/>
    <property type="evidence" value="ECO:0007669"/>
    <property type="project" value="InterPro"/>
</dbReference>
<dbReference type="Proteomes" id="UP000243978">
    <property type="component" value="Unassembled WGS sequence"/>
</dbReference>
<dbReference type="Gene3D" id="1.10.630.10">
    <property type="entry name" value="Cytochrome P450"/>
    <property type="match status" value="1"/>
</dbReference>
<dbReference type="PANTHER" id="PTHR46696">
    <property type="entry name" value="P450, PUTATIVE (EUROFUNG)-RELATED"/>
    <property type="match status" value="1"/>
</dbReference>
<gene>
    <name evidence="2" type="ORF">C8N43_3718</name>
</gene>
<name>A0A2T6BFQ4_9RHOB</name>
<evidence type="ECO:0000313" key="3">
    <source>
        <dbReference type="Proteomes" id="UP000243978"/>
    </source>
</evidence>
<dbReference type="PANTHER" id="PTHR46696:SF6">
    <property type="entry name" value="P450, PUTATIVE (EUROFUNG)-RELATED"/>
    <property type="match status" value="1"/>
</dbReference>
<comment type="similarity">
    <text evidence="1">Belongs to the cytochrome P450 family.</text>
</comment>
<dbReference type="Pfam" id="PF00067">
    <property type="entry name" value="p450"/>
    <property type="match status" value="1"/>
</dbReference>
<evidence type="ECO:0000313" key="2">
    <source>
        <dbReference type="EMBL" id="PTX54895.1"/>
    </source>
</evidence>
<dbReference type="GO" id="GO:0005506">
    <property type="term" value="F:iron ion binding"/>
    <property type="evidence" value="ECO:0007669"/>
    <property type="project" value="InterPro"/>
</dbReference>
<evidence type="ECO:0000256" key="1">
    <source>
        <dbReference type="ARBA" id="ARBA00010617"/>
    </source>
</evidence>
<protein>
    <recommendedName>
        <fullName evidence="4">Cytochrome P450</fullName>
    </recommendedName>
</protein>
<dbReference type="SUPFAM" id="SSF48264">
    <property type="entry name" value="Cytochrome P450"/>
    <property type="match status" value="1"/>
</dbReference>
<organism evidence="2 3">
    <name type="scientific">Litoreibacter ponti</name>
    <dbReference type="NCBI Taxonomy" id="1510457"/>
    <lineage>
        <taxon>Bacteria</taxon>
        <taxon>Pseudomonadati</taxon>
        <taxon>Pseudomonadota</taxon>
        <taxon>Alphaproteobacteria</taxon>
        <taxon>Rhodobacterales</taxon>
        <taxon>Roseobacteraceae</taxon>
        <taxon>Litoreibacter</taxon>
    </lineage>
</organism>
<evidence type="ECO:0008006" key="4">
    <source>
        <dbReference type="Google" id="ProtNLM"/>
    </source>
</evidence>
<dbReference type="InterPro" id="IPR036396">
    <property type="entry name" value="Cyt_P450_sf"/>
</dbReference>
<keyword evidence="3" id="KW-1185">Reference proteome</keyword>
<dbReference type="AlphaFoldDB" id="A0A2T6BFQ4"/>
<reference evidence="2 3" key="1">
    <citation type="submission" date="2018-04" db="EMBL/GenBank/DDBJ databases">
        <title>Genomic Encyclopedia of Archaeal and Bacterial Type Strains, Phase II (KMG-II): from individual species to whole genera.</title>
        <authorList>
            <person name="Goeker M."/>
        </authorList>
    </citation>
    <scope>NUCLEOTIDE SEQUENCE [LARGE SCALE GENOMIC DNA]</scope>
    <source>
        <strain evidence="2 3">DSM 100977</strain>
    </source>
</reference>